<evidence type="ECO:0000256" key="3">
    <source>
        <dbReference type="ARBA" id="ARBA00023163"/>
    </source>
</evidence>
<dbReference type="SUPFAM" id="SSF46689">
    <property type="entry name" value="Homeodomain-like"/>
    <property type="match status" value="1"/>
</dbReference>
<dbReference type="GO" id="GO:0000976">
    <property type="term" value="F:transcription cis-regulatory region binding"/>
    <property type="evidence" value="ECO:0007669"/>
    <property type="project" value="TreeGrafter"/>
</dbReference>
<dbReference type="InterPro" id="IPR009057">
    <property type="entry name" value="Homeodomain-like_sf"/>
</dbReference>
<feature type="domain" description="HTH tetR-type" evidence="5">
    <location>
        <begin position="1"/>
        <end position="54"/>
    </location>
</feature>
<dbReference type="Gene3D" id="1.10.10.60">
    <property type="entry name" value="Homeodomain-like"/>
    <property type="match status" value="1"/>
</dbReference>
<evidence type="ECO:0000256" key="1">
    <source>
        <dbReference type="ARBA" id="ARBA00023015"/>
    </source>
</evidence>
<accession>A0A8J7R3L9</accession>
<evidence type="ECO:0000313" key="6">
    <source>
        <dbReference type="EMBL" id="MBP0439936.1"/>
    </source>
</evidence>
<dbReference type="AlphaFoldDB" id="A0A8J7R3L9"/>
<organism evidence="6 7">
    <name type="scientific">Tianweitania sediminis</name>
    <dbReference type="NCBI Taxonomy" id="1502156"/>
    <lineage>
        <taxon>Bacteria</taxon>
        <taxon>Pseudomonadati</taxon>
        <taxon>Pseudomonadota</taxon>
        <taxon>Alphaproteobacteria</taxon>
        <taxon>Hyphomicrobiales</taxon>
        <taxon>Phyllobacteriaceae</taxon>
        <taxon>Tianweitania</taxon>
    </lineage>
</organism>
<dbReference type="Gene3D" id="1.10.357.10">
    <property type="entry name" value="Tetracycline Repressor, domain 2"/>
    <property type="match status" value="1"/>
</dbReference>
<evidence type="ECO:0000259" key="5">
    <source>
        <dbReference type="PROSITE" id="PS50977"/>
    </source>
</evidence>
<dbReference type="GO" id="GO:0003700">
    <property type="term" value="F:DNA-binding transcription factor activity"/>
    <property type="evidence" value="ECO:0007669"/>
    <property type="project" value="TreeGrafter"/>
</dbReference>
<dbReference type="Pfam" id="PF08359">
    <property type="entry name" value="TetR_C_4"/>
    <property type="match status" value="1"/>
</dbReference>
<evidence type="ECO:0000256" key="2">
    <source>
        <dbReference type="ARBA" id="ARBA00023125"/>
    </source>
</evidence>
<keyword evidence="7" id="KW-1185">Reference proteome</keyword>
<name>A0A8J7R3L9_9HYPH</name>
<dbReference type="EMBL" id="JAGIYY010000005">
    <property type="protein sequence ID" value="MBP0439936.1"/>
    <property type="molecule type" value="Genomic_DNA"/>
</dbReference>
<feature type="DNA-binding region" description="H-T-H motif" evidence="4">
    <location>
        <begin position="17"/>
        <end position="36"/>
    </location>
</feature>
<keyword evidence="1" id="KW-0805">Transcription regulation</keyword>
<dbReference type="InterPro" id="IPR050109">
    <property type="entry name" value="HTH-type_TetR-like_transc_reg"/>
</dbReference>
<keyword evidence="3" id="KW-0804">Transcription</keyword>
<dbReference type="SUPFAM" id="SSF48498">
    <property type="entry name" value="Tetracyclin repressor-like, C-terminal domain"/>
    <property type="match status" value="1"/>
</dbReference>
<evidence type="ECO:0000256" key="4">
    <source>
        <dbReference type="PROSITE-ProRule" id="PRU00335"/>
    </source>
</evidence>
<gene>
    <name evidence="6" type="ORF">J5Y06_14855</name>
</gene>
<comment type="caution">
    <text evidence="6">The sequence shown here is derived from an EMBL/GenBank/DDBJ whole genome shotgun (WGS) entry which is preliminary data.</text>
</comment>
<evidence type="ECO:0000313" key="7">
    <source>
        <dbReference type="Proteomes" id="UP000666240"/>
    </source>
</evidence>
<dbReference type="Proteomes" id="UP000666240">
    <property type="component" value="Unassembled WGS sequence"/>
</dbReference>
<proteinExistence type="predicted"/>
<dbReference type="PROSITE" id="PS50977">
    <property type="entry name" value="HTH_TETR_2"/>
    <property type="match status" value="1"/>
</dbReference>
<dbReference type="InterPro" id="IPR001647">
    <property type="entry name" value="HTH_TetR"/>
</dbReference>
<keyword evidence="2 4" id="KW-0238">DNA-binding</keyword>
<protein>
    <submittedName>
        <fullName evidence="6">Helix-turn-helix transcriptional regulator</fullName>
    </submittedName>
</protein>
<dbReference type="PANTHER" id="PTHR30055:SF234">
    <property type="entry name" value="HTH-TYPE TRANSCRIPTIONAL REGULATOR BETI"/>
    <property type="match status" value="1"/>
</dbReference>
<reference evidence="6" key="1">
    <citation type="submission" date="2021-03" db="EMBL/GenBank/DDBJ databases">
        <title>Genome sequencing and assembly of Tianweitania sediminis.</title>
        <authorList>
            <person name="Chhetri G."/>
        </authorList>
    </citation>
    <scope>NUCLEOTIDE SEQUENCE</scope>
    <source>
        <strain evidence="6">Z8</strain>
    </source>
</reference>
<dbReference type="PANTHER" id="PTHR30055">
    <property type="entry name" value="HTH-TYPE TRANSCRIPTIONAL REGULATOR RUTR"/>
    <property type="match status" value="1"/>
</dbReference>
<dbReference type="Pfam" id="PF00440">
    <property type="entry name" value="TetR_N"/>
    <property type="match status" value="1"/>
</dbReference>
<dbReference type="InterPro" id="IPR013570">
    <property type="entry name" value="Tscrpt_reg_YsiA_C"/>
</dbReference>
<sequence>MDAARACLEEVGQNGASVEMIGRRAGVSEATVYKYFRTKHELLGAVIEAWMVPVIEELRVDVEATSSIEARLFVLARRHLAEMQRNPRIHEVVYRELRWADYRGSAFHRYNQLYAGIFRSIFEAAIQKGELAADLDIALCRDLFYGGLEHLGQRTFFAGRSVDLDQMARTYSQILLRGWLPGSDKPSHAERIERAVVALERLAASSRVAANSA</sequence>
<dbReference type="InterPro" id="IPR036271">
    <property type="entry name" value="Tet_transcr_reg_TetR-rel_C_sf"/>
</dbReference>